<dbReference type="CDD" id="cd06543">
    <property type="entry name" value="GH18_PF-ChiA-like"/>
    <property type="match status" value="1"/>
</dbReference>
<protein>
    <recommendedName>
        <fullName evidence="4">Chitinase</fullName>
    </recommendedName>
</protein>
<dbReference type="PANTHER" id="PTHR42976">
    <property type="entry name" value="BIFUNCTIONAL CHITINASE/LYSOZYME-RELATED"/>
    <property type="match status" value="1"/>
</dbReference>
<dbReference type="Proteomes" id="UP001500305">
    <property type="component" value="Unassembled WGS sequence"/>
</dbReference>
<feature type="chain" id="PRO_5046216156" description="Chitinase" evidence="1">
    <location>
        <begin position="31"/>
        <end position="368"/>
    </location>
</feature>
<accession>A0ABN3DC72</accession>
<gene>
    <name evidence="2" type="ORF">GCM10010430_03160</name>
</gene>
<dbReference type="InterPro" id="IPR052750">
    <property type="entry name" value="GH18_Chitinase"/>
</dbReference>
<evidence type="ECO:0008006" key="4">
    <source>
        <dbReference type="Google" id="ProtNLM"/>
    </source>
</evidence>
<keyword evidence="1" id="KW-0732">Signal</keyword>
<evidence type="ECO:0000256" key="1">
    <source>
        <dbReference type="SAM" id="SignalP"/>
    </source>
</evidence>
<dbReference type="RefSeq" id="WP_344634314.1">
    <property type="nucleotide sequence ID" value="NZ_BAAATR010000001.1"/>
</dbReference>
<dbReference type="SUPFAM" id="SSF51445">
    <property type="entry name" value="(Trans)glycosidases"/>
    <property type="match status" value="1"/>
</dbReference>
<dbReference type="PANTHER" id="PTHR42976:SF1">
    <property type="entry name" value="GH18 DOMAIN-CONTAINING PROTEIN-RELATED"/>
    <property type="match status" value="1"/>
</dbReference>
<feature type="signal peptide" evidence="1">
    <location>
        <begin position="1"/>
        <end position="30"/>
    </location>
</feature>
<evidence type="ECO:0000313" key="2">
    <source>
        <dbReference type="EMBL" id="GAA2227167.1"/>
    </source>
</evidence>
<proteinExistence type="predicted"/>
<dbReference type="EMBL" id="BAAATR010000001">
    <property type="protein sequence ID" value="GAA2227167.1"/>
    <property type="molecule type" value="Genomic_DNA"/>
</dbReference>
<keyword evidence="3" id="KW-1185">Reference proteome</keyword>
<name>A0ABN3DC72_9ACTN</name>
<dbReference type="InterPro" id="IPR017853">
    <property type="entry name" value="GH"/>
</dbReference>
<reference evidence="2 3" key="1">
    <citation type="journal article" date="2019" name="Int. J. Syst. Evol. Microbiol.">
        <title>The Global Catalogue of Microorganisms (GCM) 10K type strain sequencing project: providing services to taxonomists for standard genome sequencing and annotation.</title>
        <authorList>
            <consortium name="The Broad Institute Genomics Platform"/>
            <consortium name="The Broad Institute Genome Sequencing Center for Infectious Disease"/>
            <person name="Wu L."/>
            <person name="Ma J."/>
        </authorList>
    </citation>
    <scope>NUCLEOTIDE SEQUENCE [LARGE SCALE GENOMIC DNA]</scope>
    <source>
        <strain evidence="2 3">JCM 7356</strain>
    </source>
</reference>
<sequence>MLSPLRLTSTLAPIALTVGTLLAGAAPAHAGAAPGPGFPSRYTAPYLETWRSPEKLTELHRTTGLKYFTLAFVISGGGCKGAFDGTIPVEHRGWQSAVNGLRAAGGDVITSFGGGFGTELARACDSVAALKVEYRRVVDSLNLTRIDFDIEGASLDDAEANERRNQALAELQREFAAAGRRLAVHYTLPVNPGGLSPNAIALLENARDRGVQVSVVNIMTMNYGPDLDMGRIAITAAEGLHRQMAAIWPHKTPEELWGMQGNTPMIGVNDHTNEVFSLADATTLANFADDKGIQLIAYWSTGRDDACPADGVRVADCSGTPQGPHDFSRVLGRKGPLRRAAPDARSPRCLSWFVRTCDWQSSWQNGVF</sequence>
<evidence type="ECO:0000313" key="3">
    <source>
        <dbReference type="Proteomes" id="UP001500305"/>
    </source>
</evidence>
<organism evidence="2 3">
    <name type="scientific">Kitasatospora cystarginea</name>
    <dbReference type="NCBI Taxonomy" id="58350"/>
    <lineage>
        <taxon>Bacteria</taxon>
        <taxon>Bacillati</taxon>
        <taxon>Actinomycetota</taxon>
        <taxon>Actinomycetes</taxon>
        <taxon>Kitasatosporales</taxon>
        <taxon>Streptomycetaceae</taxon>
        <taxon>Kitasatospora</taxon>
    </lineage>
</organism>
<dbReference type="Gene3D" id="3.20.20.80">
    <property type="entry name" value="Glycosidases"/>
    <property type="match status" value="1"/>
</dbReference>
<comment type="caution">
    <text evidence="2">The sequence shown here is derived from an EMBL/GenBank/DDBJ whole genome shotgun (WGS) entry which is preliminary data.</text>
</comment>